<keyword evidence="3 5" id="KW-1133">Transmembrane helix</keyword>
<comment type="subcellular location">
    <subcellularLocation>
        <location evidence="1">Membrane</location>
    </subcellularLocation>
</comment>
<dbReference type="SUPFAM" id="SSF81321">
    <property type="entry name" value="Family A G protein-coupled receptor-like"/>
    <property type="match status" value="1"/>
</dbReference>
<dbReference type="GO" id="GO:0004930">
    <property type="term" value="F:G protein-coupled receptor activity"/>
    <property type="evidence" value="ECO:0007669"/>
    <property type="project" value="InterPro"/>
</dbReference>
<keyword evidence="4 5" id="KW-0472">Membrane</keyword>
<dbReference type="Gene3D" id="1.20.1070.10">
    <property type="entry name" value="Rhodopsin 7-helix transmembrane proteins"/>
    <property type="match status" value="1"/>
</dbReference>
<dbReference type="WBParaSite" id="PSAMB.scaffold975size51301.g10350.t1">
    <property type="protein sequence ID" value="PSAMB.scaffold975size51301.g10350.t1"/>
    <property type="gene ID" value="PSAMB.scaffold975size51301.g10350"/>
</dbReference>
<evidence type="ECO:0000256" key="4">
    <source>
        <dbReference type="ARBA" id="ARBA00023136"/>
    </source>
</evidence>
<evidence type="ECO:0000256" key="5">
    <source>
        <dbReference type="SAM" id="Phobius"/>
    </source>
</evidence>
<keyword evidence="2 5" id="KW-0812">Transmembrane</keyword>
<name>A0A914XNH3_9BILA</name>
<sequence length="157" mass="17663">MEKSLRIRKEMLIVAGLCFADNCFGFGTLLTNIYRIALIVTGLHSTPTTAWKCVLLPHIFLNNIGAQMTAVMNMVLSVDRYIAIAYPLHYRKLGLKYAAKLLGAVFFFFLISSVAMYVSSYLYDSIYGGYTRMCLGATLPRWTALRCADRNNAFYAV</sequence>
<feature type="domain" description="G-protein coupled receptors family 1 profile" evidence="6">
    <location>
        <begin position="1"/>
        <end position="157"/>
    </location>
</feature>
<accession>A0A914XNH3</accession>
<evidence type="ECO:0000313" key="7">
    <source>
        <dbReference type="Proteomes" id="UP000887566"/>
    </source>
</evidence>
<evidence type="ECO:0000313" key="8">
    <source>
        <dbReference type="WBParaSite" id="PSAMB.scaffold975size51301.g10350.t1"/>
    </source>
</evidence>
<dbReference type="GO" id="GO:0016020">
    <property type="term" value="C:membrane"/>
    <property type="evidence" value="ECO:0007669"/>
    <property type="project" value="UniProtKB-SubCell"/>
</dbReference>
<evidence type="ECO:0000256" key="3">
    <source>
        <dbReference type="ARBA" id="ARBA00022989"/>
    </source>
</evidence>
<dbReference type="Pfam" id="PF10320">
    <property type="entry name" value="7TM_GPCR_Srsx"/>
    <property type="match status" value="1"/>
</dbReference>
<dbReference type="Proteomes" id="UP000887566">
    <property type="component" value="Unplaced"/>
</dbReference>
<dbReference type="InterPro" id="IPR019424">
    <property type="entry name" value="7TM_GPCR_Srsx"/>
</dbReference>
<dbReference type="PROSITE" id="PS50262">
    <property type="entry name" value="G_PROTEIN_RECEP_F1_2"/>
    <property type="match status" value="1"/>
</dbReference>
<keyword evidence="7" id="KW-1185">Reference proteome</keyword>
<feature type="transmembrane region" description="Helical" evidence="5">
    <location>
        <begin position="54"/>
        <end position="76"/>
    </location>
</feature>
<dbReference type="InterPro" id="IPR047130">
    <property type="entry name" value="7TM_GPCR_Srsx_nematod"/>
</dbReference>
<reference evidence="8" key="1">
    <citation type="submission" date="2022-11" db="UniProtKB">
        <authorList>
            <consortium name="WormBaseParasite"/>
        </authorList>
    </citation>
    <scope>IDENTIFICATION</scope>
</reference>
<dbReference type="InterPro" id="IPR000276">
    <property type="entry name" value="GPCR_Rhodpsn"/>
</dbReference>
<dbReference type="PROSITE" id="PS00237">
    <property type="entry name" value="G_PROTEIN_RECEP_F1_1"/>
    <property type="match status" value="1"/>
</dbReference>
<evidence type="ECO:0000259" key="6">
    <source>
        <dbReference type="PROSITE" id="PS50262"/>
    </source>
</evidence>
<dbReference type="AlphaFoldDB" id="A0A914XNH3"/>
<dbReference type="PANTHER" id="PTHR23360:SF26">
    <property type="entry name" value="G-PROTEIN COUPLED RECEPTORS FAMILY 1 PROFILE DOMAIN-CONTAINING PROTEIN"/>
    <property type="match status" value="1"/>
</dbReference>
<dbReference type="InterPro" id="IPR017452">
    <property type="entry name" value="GPCR_Rhodpsn_7TM"/>
</dbReference>
<dbReference type="PANTHER" id="PTHR23360">
    <property type="entry name" value="G-PROTEIN COUPLED RECEPTORS FAMILY 1 PROFILE DOMAIN-CONTAINING PROTEIN-RELATED"/>
    <property type="match status" value="1"/>
</dbReference>
<evidence type="ECO:0000256" key="1">
    <source>
        <dbReference type="ARBA" id="ARBA00004370"/>
    </source>
</evidence>
<feature type="transmembrane region" description="Helical" evidence="5">
    <location>
        <begin position="97"/>
        <end position="123"/>
    </location>
</feature>
<organism evidence="7 8">
    <name type="scientific">Plectus sambesii</name>
    <dbReference type="NCBI Taxonomy" id="2011161"/>
    <lineage>
        <taxon>Eukaryota</taxon>
        <taxon>Metazoa</taxon>
        <taxon>Ecdysozoa</taxon>
        <taxon>Nematoda</taxon>
        <taxon>Chromadorea</taxon>
        <taxon>Plectida</taxon>
        <taxon>Plectina</taxon>
        <taxon>Plectoidea</taxon>
        <taxon>Plectidae</taxon>
        <taxon>Plectus</taxon>
    </lineage>
</organism>
<feature type="transmembrane region" description="Helical" evidence="5">
    <location>
        <begin position="12"/>
        <end position="34"/>
    </location>
</feature>
<proteinExistence type="predicted"/>
<protein>
    <submittedName>
        <fullName evidence="8">G-protein coupled receptors family 1 profile domain-containing protein</fullName>
    </submittedName>
</protein>
<evidence type="ECO:0000256" key="2">
    <source>
        <dbReference type="ARBA" id="ARBA00022692"/>
    </source>
</evidence>